<evidence type="ECO:0000256" key="5">
    <source>
        <dbReference type="SAM" id="Phobius"/>
    </source>
</evidence>
<feature type="transmembrane region" description="Helical" evidence="5">
    <location>
        <begin position="6"/>
        <end position="24"/>
    </location>
</feature>
<dbReference type="RefSeq" id="WP_133674065.1">
    <property type="nucleotide sequence ID" value="NZ_SNZW01000017.1"/>
</dbReference>
<dbReference type="GO" id="GO:0051119">
    <property type="term" value="F:sugar transmembrane transporter activity"/>
    <property type="evidence" value="ECO:0007669"/>
    <property type="project" value="InterPro"/>
</dbReference>
<dbReference type="OrthoDB" id="122062at2"/>
<name>A0A4V3E1B3_9FLAO</name>
<organism evidence="6 7">
    <name type="scientific">Maribacter caenipelagi</name>
    <dbReference type="NCBI Taxonomy" id="1447781"/>
    <lineage>
        <taxon>Bacteria</taxon>
        <taxon>Pseudomonadati</taxon>
        <taxon>Bacteroidota</taxon>
        <taxon>Flavobacteriia</taxon>
        <taxon>Flavobacteriales</taxon>
        <taxon>Flavobacteriaceae</taxon>
        <taxon>Maribacter</taxon>
    </lineage>
</organism>
<evidence type="ECO:0000256" key="4">
    <source>
        <dbReference type="ARBA" id="ARBA00023136"/>
    </source>
</evidence>
<feature type="transmembrane region" description="Helical" evidence="5">
    <location>
        <begin position="59"/>
        <end position="79"/>
    </location>
</feature>
<dbReference type="Proteomes" id="UP000295274">
    <property type="component" value="Unassembled WGS sequence"/>
</dbReference>
<accession>A0A4V3E1B3</accession>
<evidence type="ECO:0000256" key="1">
    <source>
        <dbReference type="ARBA" id="ARBA00004141"/>
    </source>
</evidence>
<dbReference type="Pfam" id="PF04193">
    <property type="entry name" value="PQ-loop"/>
    <property type="match status" value="1"/>
</dbReference>
<proteinExistence type="predicted"/>
<dbReference type="AlphaFoldDB" id="A0A4V3E1B3"/>
<reference evidence="6 7" key="1">
    <citation type="submission" date="2019-03" db="EMBL/GenBank/DDBJ databases">
        <title>Genomic Encyclopedia of Type Strains, Phase III (KMG-III): the genomes of soil and plant-associated and newly described type strains.</title>
        <authorList>
            <person name="Whitman W."/>
        </authorList>
    </citation>
    <scope>NUCLEOTIDE SEQUENCE [LARGE SCALE GENOMIC DNA]</scope>
    <source>
        <strain evidence="6 7">CECT 8455</strain>
    </source>
</reference>
<keyword evidence="3 5" id="KW-1133">Transmembrane helix</keyword>
<evidence type="ECO:0000313" key="6">
    <source>
        <dbReference type="EMBL" id="TDS12628.1"/>
    </source>
</evidence>
<comment type="caution">
    <text evidence="6">The sequence shown here is derived from an EMBL/GenBank/DDBJ whole genome shotgun (WGS) entry which is preliminary data.</text>
</comment>
<protein>
    <submittedName>
        <fullName evidence="6">MtN3 and saliva related transmembrane protein</fullName>
    </submittedName>
</protein>
<dbReference type="EMBL" id="SNZW01000017">
    <property type="protein sequence ID" value="TDS12628.1"/>
    <property type="molecule type" value="Genomic_DNA"/>
</dbReference>
<dbReference type="GO" id="GO:0016020">
    <property type="term" value="C:membrane"/>
    <property type="evidence" value="ECO:0007669"/>
    <property type="project" value="UniProtKB-SubCell"/>
</dbReference>
<dbReference type="InterPro" id="IPR006603">
    <property type="entry name" value="PQ-loop_rpt"/>
</dbReference>
<dbReference type="NCBIfam" id="NF037968">
    <property type="entry name" value="SemiSWEET_2"/>
    <property type="match status" value="1"/>
</dbReference>
<feature type="transmembrane region" description="Helical" evidence="5">
    <location>
        <begin position="36"/>
        <end position="53"/>
    </location>
</feature>
<keyword evidence="7" id="KW-1185">Reference proteome</keyword>
<gene>
    <name evidence="6" type="ORF">DFQ03_3086</name>
</gene>
<dbReference type="Gene3D" id="1.20.1280.290">
    <property type="match status" value="1"/>
</dbReference>
<keyword evidence="4 5" id="KW-0472">Membrane</keyword>
<evidence type="ECO:0000313" key="7">
    <source>
        <dbReference type="Proteomes" id="UP000295274"/>
    </source>
</evidence>
<dbReference type="InterPro" id="IPR047662">
    <property type="entry name" value="SemiSWEET"/>
</dbReference>
<evidence type="ECO:0000256" key="3">
    <source>
        <dbReference type="ARBA" id="ARBA00022989"/>
    </source>
</evidence>
<sequence length="84" mass="9212">MDGIEILGLVAATFTTGSFVPQVYKTWKDKSTKDISLTMYSVLLLGVLMWLVYGSSLGSLPIIIANLTTAILLLIMVILKIKHK</sequence>
<keyword evidence="2 5" id="KW-0812">Transmembrane</keyword>
<comment type="subcellular location">
    <subcellularLocation>
        <location evidence="1">Membrane</location>
        <topology evidence="1">Multi-pass membrane protein</topology>
    </subcellularLocation>
</comment>
<evidence type="ECO:0000256" key="2">
    <source>
        <dbReference type="ARBA" id="ARBA00022692"/>
    </source>
</evidence>